<feature type="binding site" evidence="9">
    <location>
        <begin position="10"/>
        <end position="17"/>
    </location>
    <ligand>
        <name>ATP</name>
        <dbReference type="ChEBI" id="CHEBI:30616"/>
    </ligand>
</feature>
<keyword evidence="14" id="KW-1185">Reference proteome</keyword>
<comment type="function">
    <text evidence="9">Essential for recycling GMP and indirectly, cGMP.</text>
</comment>
<evidence type="ECO:0000259" key="10">
    <source>
        <dbReference type="PROSITE" id="PS50052"/>
    </source>
</evidence>
<dbReference type="SUPFAM" id="SSF52540">
    <property type="entry name" value="P-loop containing nucleoside triphosphate hydrolases"/>
    <property type="match status" value="1"/>
</dbReference>
<dbReference type="InterPro" id="IPR008144">
    <property type="entry name" value="Guanylate_kin-like_dom"/>
</dbReference>
<feature type="domain" description="Guanylate kinase-like" evidence="10">
    <location>
        <begin position="3"/>
        <end position="182"/>
    </location>
</feature>
<name>A0AA90PJR7_9HELI</name>
<proteinExistence type="inferred from homology"/>
<dbReference type="PANTHER" id="PTHR23117:SF13">
    <property type="entry name" value="GUANYLATE KINASE"/>
    <property type="match status" value="1"/>
</dbReference>
<comment type="similarity">
    <text evidence="1 9">Belongs to the guanylate kinase family.</text>
</comment>
<dbReference type="EC" id="2.7.4.8" evidence="2 9"/>
<dbReference type="PANTHER" id="PTHR23117">
    <property type="entry name" value="GUANYLATE KINASE-RELATED"/>
    <property type="match status" value="1"/>
</dbReference>
<comment type="caution">
    <text evidence="12">The sequence shown here is derived from an EMBL/GenBank/DDBJ whole genome shotgun (WGS) entry which is preliminary data.</text>
</comment>
<dbReference type="InterPro" id="IPR017665">
    <property type="entry name" value="Guanylate_kinase"/>
</dbReference>
<keyword evidence="7 9" id="KW-0067">ATP-binding</keyword>
<gene>
    <name evidence="9 12" type="primary">gmk</name>
    <name evidence="11" type="ORF">Q5I04_05500</name>
    <name evidence="12" type="ORF">Q5I06_05400</name>
</gene>
<dbReference type="Gene3D" id="3.40.50.300">
    <property type="entry name" value="P-loop containing nucleotide triphosphate hydrolases"/>
    <property type="match status" value="1"/>
</dbReference>
<evidence type="ECO:0000256" key="2">
    <source>
        <dbReference type="ARBA" id="ARBA00012961"/>
    </source>
</evidence>
<evidence type="ECO:0000256" key="6">
    <source>
        <dbReference type="ARBA" id="ARBA00022777"/>
    </source>
</evidence>
<protein>
    <recommendedName>
        <fullName evidence="3 9">Guanylate kinase</fullName>
        <ecNumber evidence="2 9">2.7.4.8</ecNumber>
    </recommendedName>
    <alternativeName>
        <fullName evidence="8 9">GMP kinase</fullName>
    </alternativeName>
</protein>
<accession>A0AA90PJR7</accession>
<evidence type="ECO:0000313" key="11">
    <source>
        <dbReference type="EMBL" id="MDO7253364.1"/>
    </source>
</evidence>
<evidence type="ECO:0000256" key="5">
    <source>
        <dbReference type="ARBA" id="ARBA00022741"/>
    </source>
</evidence>
<reference evidence="11" key="2">
    <citation type="submission" date="2023-07" db="EMBL/GenBank/DDBJ databases">
        <authorList>
            <person name="Aydin F."/>
            <person name="Tarhane S."/>
            <person name="Saticioglu I.B."/>
            <person name="Karakaya E."/>
            <person name="Abay S."/>
            <person name="Guran O."/>
            <person name="Bozkurt E."/>
            <person name="Uzum N."/>
            <person name="Olgun K."/>
            <person name="Jablonski D."/>
        </authorList>
    </citation>
    <scope>NUCLEOTIDE SEQUENCE</scope>
    <source>
        <strain evidence="11">Faydin-H75</strain>
    </source>
</reference>
<evidence type="ECO:0000256" key="4">
    <source>
        <dbReference type="ARBA" id="ARBA00022679"/>
    </source>
</evidence>
<keyword evidence="6 9" id="KW-0418">Kinase</keyword>
<keyword evidence="5 9" id="KW-0547">Nucleotide-binding</keyword>
<keyword evidence="4 9" id="KW-0808">Transferase</keyword>
<dbReference type="Gene3D" id="3.30.63.10">
    <property type="entry name" value="Guanylate Kinase phosphate binding domain"/>
    <property type="match status" value="1"/>
</dbReference>
<comment type="subcellular location">
    <subcellularLocation>
        <location evidence="9">Cytoplasm</location>
    </subcellularLocation>
</comment>
<dbReference type="RefSeq" id="WP_305517208.1">
    <property type="nucleotide sequence ID" value="NZ_JAUPEV010000007.1"/>
</dbReference>
<dbReference type="Proteomes" id="UP001240777">
    <property type="component" value="Unassembled WGS sequence"/>
</dbReference>
<dbReference type="PROSITE" id="PS00856">
    <property type="entry name" value="GUANYLATE_KINASE_1"/>
    <property type="match status" value="1"/>
</dbReference>
<dbReference type="Proteomes" id="UP001177258">
    <property type="component" value="Unassembled WGS sequence"/>
</dbReference>
<evidence type="ECO:0000256" key="1">
    <source>
        <dbReference type="ARBA" id="ARBA00005790"/>
    </source>
</evidence>
<sequence>MQNTLLVLSGPSGSGKSTLCKFLQENIPEIYFSISTTTRAPREGEKNAQHYYFVSKEEFLTDIQENKFLEWAEVHGNYYGTSILPIQLALEAGKLVIFDVDVQGHREIKKYYGNLVRSIFITTIDKKTLKQRLETRGSDSEETIKSRLMHAYNEMKHINEFDYLIINDDIEHAKEAILCIAKSLAFITNPKNSEDLCAEWMGKIS</sequence>
<dbReference type="SMART" id="SM00072">
    <property type="entry name" value="GuKc"/>
    <property type="match status" value="1"/>
</dbReference>
<evidence type="ECO:0000256" key="9">
    <source>
        <dbReference type="HAMAP-Rule" id="MF_00328"/>
    </source>
</evidence>
<evidence type="ECO:0000313" key="13">
    <source>
        <dbReference type="Proteomes" id="UP001177258"/>
    </source>
</evidence>
<dbReference type="EMBL" id="JAUPEV010000007">
    <property type="protein sequence ID" value="MDO7253364.1"/>
    <property type="molecule type" value="Genomic_DNA"/>
</dbReference>
<evidence type="ECO:0000256" key="3">
    <source>
        <dbReference type="ARBA" id="ARBA00016296"/>
    </source>
</evidence>
<dbReference type="Pfam" id="PF00625">
    <property type="entry name" value="Guanylate_kin"/>
    <property type="match status" value="1"/>
</dbReference>
<reference evidence="12 14" key="1">
    <citation type="submission" date="2023-07" db="EMBL/GenBank/DDBJ databases">
        <title>Unpublished Manusciprt.</title>
        <authorList>
            <person name="Aydin F."/>
            <person name="Tarhane S."/>
            <person name="Saticioglu I.B."/>
            <person name="Karakaya E."/>
            <person name="Abay S."/>
            <person name="Guran O."/>
            <person name="Bozkurt E."/>
            <person name="Uzum N."/>
            <person name="Olgun K."/>
            <person name="Jablonski D."/>
        </authorList>
    </citation>
    <scope>NUCLEOTIDE SEQUENCE</scope>
    <source>
        <strain evidence="14">faydin-H75</strain>
        <strain evidence="12">Faydin-H76</strain>
    </source>
</reference>
<dbReference type="GO" id="GO:0004385">
    <property type="term" value="F:GMP kinase activity"/>
    <property type="evidence" value="ECO:0007669"/>
    <property type="project" value="UniProtKB-UniRule"/>
</dbReference>
<reference evidence="11 13" key="3">
    <citation type="journal article" date="2024" name="Syst. Appl. Microbiol.">
        <title>Helicobacter cappadocius sp. nov., from lizards: The first psychrotrophic Helicobacter species.</title>
        <authorList>
            <person name="Aydin F."/>
            <person name="Tarhane S."/>
            <person name="Karakaya E."/>
            <person name="Abay S."/>
            <person name="Kayman T."/>
            <person name="Guran O."/>
            <person name="Bozkurt E."/>
            <person name="Uzum N."/>
            <person name="Avci A."/>
            <person name="Olgun K."/>
            <person name="Jablonski D."/>
            <person name="Guran C."/>
            <person name="Burcin Saticioglu I."/>
        </authorList>
    </citation>
    <scope>NUCLEOTIDE SEQUENCE [LARGE SCALE GENOMIC DNA]</scope>
    <source>
        <strain evidence="11">Faydin-H75</strain>
        <strain evidence="13">faydin-H76</strain>
    </source>
</reference>
<dbReference type="InterPro" id="IPR008145">
    <property type="entry name" value="GK/Ca_channel_bsu"/>
</dbReference>
<evidence type="ECO:0000313" key="14">
    <source>
        <dbReference type="Proteomes" id="UP001240777"/>
    </source>
</evidence>
<dbReference type="PROSITE" id="PS50052">
    <property type="entry name" value="GUANYLATE_KINASE_2"/>
    <property type="match status" value="1"/>
</dbReference>
<dbReference type="GO" id="GO:0005524">
    <property type="term" value="F:ATP binding"/>
    <property type="evidence" value="ECO:0007669"/>
    <property type="project" value="UniProtKB-UniRule"/>
</dbReference>
<dbReference type="CDD" id="cd00071">
    <property type="entry name" value="GMPK"/>
    <property type="match status" value="1"/>
</dbReference>
<dbReference type="AlphaFoldDB" id="A0AA90PJR7"/>
<dbReference type="NCBIfam" id="TIGR03263">
    <property type="entry name" value="guanyl_kin"/>
    <property type="match status" value="1"/>
</dbReference>
<dbReference type="GO" id="GO:0005829">
    <property type="term" value="C:cytosol"/>
    <property type="evidence" value="ECO:0007669"/>
    <property type="project" value="TreeGrafter"/>
</dbReference>
<organism evidence="12 13">
    <name type="scientific">Helicobacter cappadocius</name>
    <dbReference type="NCBI Taxonomy" id="3063998"/>
    <lineage>
        <taxon>Bacteria</taxon>
        <taxon>Pseudomonadati</taxon>
        <taxon>Campylobacterota</taxon>
        <taxon>Epsilonproteobacteria</taxon>
        <taxon>Campylobacterales</taxon>
        <taxon>Helicobacteraceae</taxon>
        <taxon>Helicobacter</taxon>
    </lineage>
</organism>
<dbReference type="InterPro" id="IPR020590">
    <property type="entry name" value="Guanylate_kinase_CS"/>
</dbReference>
<dbReference type="HAMAP" id="MF_00328">
    <property type="entry name" value="Guanylate_kinase"/>
    <property type="match status" value="1"/>
</dbReference>
<evidence type="ECO:0000313" key="12">
    <source>
        <dbReference type="EMBL" id="MDP2539206.1"/>
    </source>
</evidence>
<comment type="catalytic activity">
    <reaction evidence="9">
        <text>GMP + ATP = GDP + ADP</text>
        <dbReference type="Rhea" id="RHEA:20780"/>
        <dbReference type="ChEBI" id="CHEBI:30616"/>
        <dbReference type="ChEBI" id="CHEBI:58115"/>
        <dbReference type="ChEBI" id="CHEBI:58189"/>
        <dbReference type="ChEBI" id="CHEBI:456216"/>
        <dbReference type="EC" id="2.7.4.8"/>
    </reaction>
</comment>
<evidence type="ECO:0000256" key="7">
    <source>
        <dbReference type="ARBA" id="ARBA00022840"/>
    </source>
</evidence>
<keyword evidence="9" id="KW-0963">Cytoplasm</keyword>
<evidence type="ECO:0000256" key="8">
    <source>
        <dbReference type="ARBA" id="ARBA00030128"/>
    </source>
</evidence>
<dbReference type="InterPro" id="IPR027417">
    <property type="entry name" value="P-loop_NTPase"/>
</dbReference>
<dbReference type="FunFam" id="3.30.63.10:FF:000002">
    <property type="entry name" value="Guanylate kinase 1"/>
    <property type="match status" value="1"/>
</dbReference>
<dbReference type="EMBL" id="JAUYZK010000007">
    <property type="protein sequence ID" value="MDP2539206.1"/>
    <property type="molecule type" value="Genomic_DNA"/>
</dbReference>